<dbReference type="PATRIC" id="fig|1036673.3.peg.4280"/>
<dbReference type="RefSeq" id="WP_013918335.1">
    <property type="nucleotide sequence ID" value="NC_015690.1"/>
</dbReference>
<reference evidence="1 2" key="2">
    <citation type="journal article" date="2013" name="Genome Announc.">
        <title>Genome Sequence of Growth-Improving Paenibacillus mucilaginosus Strain KNP414.</title>
        <authorList>
            <person name="Lu J.J."/>
            <person name="Wang J.F."/>
            <person name="Hu X.F."/>
        </authorList>
    </citation>
    <scope>NUCLEOTIDE SEQUENCE [LARGE SCALE GENOMIC DNA]</scope>
    <source>
        <strain evidence="1 2">KNP414</strain>
    </source>
</reference>
<accession>F8FDY2</accession>
<dbReference type="HOGENOM" id="CLU_2918300_0_0_9"/>
<dbReference type="EMBL" id="CP002869">
    <property type="protein sequence ID" value="AEI43182.1"/>
    <property type="molecule type" value="Genomic_DNA"/>
</dbReference>
<evidence type="ECO:0000313" key="2">
    <source>
        <dbReference type="Proteomes" id="UP000006620"/>
    </source>
</evidence>
<dbReference type="KEGG" id="pms:KNP414_04652"/>
<dbReference type="Proteomes" id="UP000006620">
    <property type="component" value="Chromosome"/>
</dbReference>
<sequence>MDNSTYYYCCRCHQLEHYSEALKIFASGFMRRDRMDYRVGYCLSSEFLAEACAAIETKTSKEEG</sequence>
<proteinExistence type="predicted"/>
<dbReference type="AlphaFoldDB" id="F8FDY2"/>
<protein>
    <submittedName>
        <fullName evidence="1">Uncharacterized protein</fullName>
    </submittedName>
</protein>
<name>F8FDY2_PAEMK</name>
<evidence type="ECO:0000313" key="1">
    <source>
        <dbReference type="EMBL" id="AEI43182.1"/>
    </source>
</evidence>
<organism evidence="1 2">
    <name type="scientific">Paenibacillus mucilaginosus (strain KNP414)</name>
    <dbReference type="NCBI Taxonomy" id="1036673"/>
    <lineage>
        <taxon>Bacteria</taxon>
        <taxon>Bacillati</taxon>
        <taxon>Bacillota</taxon>
        <taxon>Bacilli</taxon>
        <taxon>Bacillales</taxon>
        <taxon>Paenibacillaceae</taxon>
        <taxon>Paenibacillus</taxon>
    </lineage>
</organism>
<reference evidence="2" key="1">
    <citation type="submission" date="2011-06" db="EMBL/GenBank/DDBJ databases">
        <title>Complete genome sequence of Paenibacillus mucilaginosus KNP414.</title>
        <authorList>
            <person name="Wang J."/>
            <person name="Hu S."/>
            <person name="Hu X."/>
            <person name="Zhang B."/>
            <person name="Dong D."/>
            <person name="Zhang S."/>
            <person name="Zhao K."/>
            <person name="Wu D."/>
        </authorList>
    </citation>
    <scope>NUCLEOTIDE SEQUENCE [LARGE SCALE GENOMIC DNA]</scope>
    <source>
        <strain evidence="2">KNP414</strain>
    </source>
</reference>
<gene>
    <name evidence="1" type="ordered locus">KNP414_04652</name>
</gene>